<dbReference type="InterPro" id="IPR028260">
    <property type="entry name" value="FAM177"/>
</dbReference>
<dbReference type="Proteomes" id="UP000001646">
    <property type="component" value="Chromosome 1"/>
</dbReference>
<dbReference type="OrthoDB" id="45963at2759"/>
<sequence>MENSQGILIEEDNVDKKGRDQSSEESKNPRRIIYFANGESMEECSTEEEDAEENNHQPFLDTANLSWLSYLRHWILRIAATSFFTCEFFGGKLSSFFGLTEAKYQYAIDEYYRTQQKETESDEDGEEMQEMEMVVAPNENQHLETQSLTYGSIHCKEMSAFSQEITVANVNELAEGGLTSLK</sequence>
<gene>
    <name evidence="2" type="primary">BROX</name>
</gene>
<evidence type="ECO:0000313" key="3">
    <source>
        <dbReference type="Proteomes" id="UP000001646"/>
    </source>
</evidence>
<reference evidence="2 3" key="1">
    <citation type="submission" date="2009-12" db="EMBL/GenBank/DDBJ databases">
        <title>The Genome Sequence of Anolis carolinensis (Green Anole Lizard).</title>
        <authorList>
            <consortium name="The Genome Sequencing Platform"/>
            <person name="Di Palma F."/>
            <person name="Alfoldi J."/>
            <person name="Heiman D."/>
            <person name="Young S."/>
            <person name="Grabherr M."/>
            <person name="Johnson J."/>
            <person name="Lander E.S."/>
            <person name="Lindblad-Toh K."/>
        </authorList>
    </citation>
    <scope>NUCLEOTIDE SEQUENCE [LARGE SCALE GENOMIC DNA]</scope>
    <source>
        <strain evidence="2 3">JBL SC #1</strain>
    </source>
</reference>
<dbReference type="PANTHER" id="PTHR31206:SF9">
    <property type="entry name" value="PROTEIN FAM177B"/>
    <property type="match status" value="1"/>
</dbReference>
<evidence type="ECO:0000256" key="1">
    <source>
        <dbReference type="SAM" id="MobiDB-lite"/>
    </source>
</evidence>
<reference evidence="2" key="2">
    <citation type="submission" date="2025-08" db="UniProtKB">
        <authorList>
            <consortium name="Ensembl"/>
        </authorList>
    </citation>
    <scope>IDENTIFICATION</scope>
</reference>
<feature type="compositionally biased region" description="Basic and acidic residues" evidence="1">
    <location>
        <begin position="14"/>
        <end position="28"/>
    </location>
</feature>
<dbReference type="KEGG" id="acs:103283037"/>
<accession>A0A803T6F0</accession>
<dbReference type="AlphaFoldDB" id="A0A803T6F0"/>
<evidence type="ECO:0000313" key="2">
    <source>
        <dbReference type="Ensembl" id="ENSACAP00000030790.1"/>
    </source>
</evidence>
<dbReference type="Pfam" id="PF14774">
    <property type="entry name" value="FAM177"/>
    <property type="match status" value="1"/>
</dbReference>
<feature type="region of interest" description="Disordered" evidence="1">
    <location>
        <begin position="1"/>
        <end position="32"/>
    </location>
</feature>
<keyword evidence="3" id="KW-1185">Reference proteome</keyword>
<organism evidence="2 3">
    <name type="scientific">Anolis carolinensis</name>
    <name type="common">Green anole</name>
    <name type="synonym">American chameleon</name>
    <dbReference type="NCBI Taxonomy" id="28377"/>
    <lineage>
        <taxon>Eukaryota</taxon>
        <taxon>Metazoa</taxon>
        <taxon>Chordata</taxon>
        <taxon>Craniata</taxon>
        <taxon>Vertebrata</taxon>
        <taxon>Euteleostomi</taxon>
        <taxon>Lepidosauria</taxon>
        <taxon>Squamata</taxon>
        <taxon>Bifurcata</taxon>
        <taxon>Unidentata</taxon>
        <taxon>Episquamata</taxon>
        <taxon>Toxicofera</taxon>
        <taxon>Iguania</taxon>
        <taxon>Dactyloidae</taxon>
        <taxon>Anolis</taxon>
    </lineage>
</organism>
<dbReference type="PANTHER" id="PTHR31206">
    <property type="entry name" value="LP10445P"/>
    <property type="match status" value="1"/>
</dbReference>
<proteinExistence type="predicted"/>
<reference evidence="2" key="3">
    <citation type="submission" date="2025-09" db="UniProtKB">
        <authorList>
            <consortium name="Ensembl"/>
        </authorList>
    </citation>
    <scope>IDENTIFICATION</scope>
</reference>
<dbReference type="GeneTree" id="ENSGT00390000006681"/>
<dbReference type="Bgee" id="ENSACAG00000002384">
    <property type="expression patterns" value="Expressed in lung and 13 other cell types or tissues"/>
</dbReference>
<dbReference type="Ensembl" id="ENSACAT00000038276.1">
    <property type="protein sequence ID" value="ENSACAP00000030790.1"/>
    <property type="gene ID" value="ENSACAG00000002384.4"/>
</dbReference>
<name>A0A803T6F0_ANOCA</name>
<protein>
    <submittedName>
        <fullName evidence="2">BRO1 domain and CAAX motif containing</fullName>
    </submittedName>
</protein>